<feature type="transmembrane region" description="Helical" evidence="2">
    <location>
        <begin position="352"/>
        <end position="381"/>
    </location>
</feature>
<accession>A0ABW5UUL4</accession>
<name>A0ABW5UUL4_9MICO</name>
<feature type="region of interest" description="Disordered" evidence="1">
    <location>
        <begin position="1"/>
        <end position="20"/>
    </location>
</feature>
<comment type="caution">
    <text evidence="3">The sequence shown here is derived from an EMBL/GenBank/DDBJ whole genome shotgun (WGS) entry which is preliminary data.</text>
</comment>
<feature type="transmembrane region" description="Helical" evidence="2">
    <location>
        <begin position="280"/>
        <end position="299"/>
    </location>
</feature>
<keyword evidence="4" id="KW-1185">Reference proteome</keyword>
<reference evidence="4" key="1">
    <citation type="journal article" date="2019" name="Int. J. Syst. Evol. Microbiol.">
        <title>The Global Catalogue of Microorganisms (GCM) 10K type strain sequencing project: providing services to taxonomists for standard genome sequencing and annotation.</title>
        <authorList>
            <consortium name="The Broad Institute Genomics Platform"/>
            <consortium name="The Broad Institute Genome Sequencing Center for Infectious Disease"/>
            <person name="Wu L."/>
            <person name="Ma J."/>
        </authorList>
    </citation>
    <scope>NUCLEOTIDE SEQUENCE [LARGE SCALE GENOMIC DNA]</scope>
    <source>
        <strain evidence="4">TISTR 1514</strain>
    </source>
</reference>
<evidence type="ECO:0000313" key="3">
    <source>
        <dbReference type="EMBL" id="MFD2757337.1"/>
    </source>
</evidence>
<evidence type="ECO:0000256" key="2">
    <source>
        <dbReference type="SAM" id="Phobius"/>
    </source>
</evidence>
<gene>
    <name evidence="3" type="ORF">ACFSW7_02970</name>
</gene>
<sequence>MSTPTITPRHAGGDHDHDPVVAWFRDASPQLRDDATLIGGLDDRPLLYLEETGRYVSIGTSVVPLLPLFDGTATGDDLIARFAHAGDTDAVTAKLAKITHGLRQAGALTEEPEQVGGRAGVARFMRREHLLRLPLTRKIGDFLEPPVALLRKIPGKHLALAWSLLALVGLAIGGTAIATAGGGWQPPSHLWVLYPLMFTQIAFHELSHALVCQYLRAPVREAGVGLMLYVMPVGYVDRTDAYRVRDRKSRAFIALAGPVNDQLWFGVTGIIAITQQGTELGHLAFTYLIFQAFLTLMNFNPVAPSDGYHMVSALSGAINFRGQALSYLTHLVLRLPLTPELERISTSRRRWFVVYALGCVAFFVILALAASRTVLTLIGALQ</sequence>
<dbReference type="EMBL" id="JBHUNE010000003">
    <property type="protein sequence ID" value="MFD2757337.1"/>
    <property type="molecule type" value="Genomic_DNA"/>
</dbReference>
<organism evidence="3 4">
    <name type="scientific">Gulosibacter faecalis</name>
    <dbReference type="NCBI Taxonomy" id="272240"/>
    <lineage>
        <taxon>Bacteria</taxon>
        <taxon>Bacillati</taxon>
        <taxon>Actinomycetota</taxon>
        <taxon>Actinomycetes</taxon>
        <taxon>Micrococcales</taxon>
        <taxon>Microbacteriaceae</taxon>
        <taxon>Gulosibacter</taxon>
    </lineage>
</organism>
<dbReference type="RefSeq" id="WP_019617883.1">
    <property type="nucleotide sequence ID" value="NZ_JBHUNE010000003.1"/>
</dbReference>
<protein>
    <submittedName>
        <fullName evidence="3">M50 family metallopeptidase</fullName>
        <ecNumber evidence="3">3.4.24.-</ecNumber>
    </submittedName>
</protein>
<keyword evidence="2" id="KW-0472">Membrane</keyword>
<feature type="transmembrane region" description="Helical" evidence="2">
    <location>
        <begin position="159"/>
        <end position="180"/>
    </location>
</feature>
<dbReference type="CDD" id="cd05709">
    <property type="entry name" value="S2P-M50"/>
    <property type="match status" value="1"/>
</dbReference>
<proteinExistence type="predicted"/>
<feature type="transmembrane region" description="Helical" evidence="2">
    <location>
        <begin position="252"/>
        <end position="274"/>
    </location>
</feature>
<dbReference type="Proteomes" id="UP001597492">
    <property type="component" value="Unassembled WGS sequence"/>
</dbReference>
<keyword evidence="3" id="KW-0378">Hydrolase</keyword>
<keyword evidence="2" id="KW-1133">Transmembrane helix</keyword>
<evidence type="ECO:0000256" key="1">
    <source>
        <dbReference type="SAM" id="MobiDB-lite"/>
    </source>
</evidence>
<dbReference type="EC" id="3.4.24.-" evidence="3"/>
<feature type="transmembrane region" description="Helical" evidence="2">
    <location>
        <begin position="192"/>
        <end position="211"/>
    </location>
</feature>
<dbReference type="GO" id="GO:0016787">
    <property type="term" value="F:hydrolase activity"/>
    <property type="evidence" value="ECO:0007669"/>
    <property type="project" value="UniProtKB-KW"/>
</dbReference>
<keyword evidence="2" id="KW-0812">Transmembrane</keyword>
<evidence type="ECO:0000313" key="4">
    <source>
        <dbReference type="Proteomes" id="UP001597492"/>
    </source>
</evidence>